<evidence type="ECO:0000313" key="1">
    <source>
        <dbReference type="EMBL" id="GFO01837.1"/>
    </source>
</evidence>
<accession>A0AAV4A3D9</accession>
<evidence type="ECO:0000313" key="2">
    <source>
        <dbReference type="Proteomes" id="UP000735302"/>
    </source>
</evidence>
<proteinExistence type="predicted"/>
<protein>
    <submittedName>
        <fullName evidence="1">Uncharacterized protein</fullName>
    </submittedName>
</protein>
<organism evidence="1 2">
    <name type="scientific">Plakobranchus ocellatus</name>
    <dbReference type="NCBI Taxonomy" id="259542"/>
    <lineage>
        <taxon>Eukaryota</taxon>
        <taxon>Metazoa</taxon>
        <taxon>Spiralia</taxon>
        <taxon>Lophotrochozoa</taxon>
        <taxon>Mollusca</taxon>
        <taxon>Gastropoda</taxon>
        <taxon>Heterobranchia</taxon>
        <taxon>Euthyneura</taxon>
        <taxon>Panpulmonata</taxon>
        <taxon>Sacoglossa</taxon>
        <taxon>Placobranchoidea</taxon>
        <taxon>Plakobranchidae</taxon>
        <taxon>Plakobranchus</taxon>
    </lineage>
</organism>
<name>A0AAV4A3D9_9GAST</name>
<reference evidence="1 2" key="1">
    <citation type="journal article" date="2021" name="Elife">
        <title>Chloroplast acquisition without the gene transfer in kleptoplastic sea slugs, Plakobranchus ocellatus.</title>
        <authorList>
            <person name="Maeda T."/>
            <person name="Takahashi S."/>
            <person name="Yoshida T."/>
            <person name="Shimamura S."/>
            <person name="Takaki Y."/>
            <person name="Nagai Y."/>
            <person name="Toyoda A."/>
            <person name="Suzuki Y."/>
            <person name="Arimoto A."/>
            <person name="Ishii H."/>
            <person name="Satoh N."/>
            <person name="Nishiyama T."/>
            <person name="Hasebe M."/>
            <person name="Maruyama T."/>
            <person name="Minagawa J."/>
            <person name="Obokata J."/>
            <person name="Shigenobu S."/>
        </authorList>
    </citation>
    <scope>NUCLEOTIDE SEQUENCE [LARGE SCALE GENOMIC DNA]</scope>
</reference>
<dbReference type="EMBL" id="BLXT01003539">
    <property type="protein sequence ID" value="GFO01837.1"/>
    <property type="molecule type" value="Genomic_DNA"/>
</dbReference>
<gene>
    <name evidence="1" type="ORF">PoB_002834200</name>
</gene>
<sequence length="117" mass="13159">MAEPSFTCITSSPLLLKDFAFANILKYTTILNNAHECLNDYTSVIIKGQALFKEQFVTGIGFAEVPIGDSGDGPKEKWLIRAKVKAEMKKTVTYCVTVTIHRNGEVRSKPIMRYRSR</sequence>
<dbReference type="AlphaFoldDB" id="A0AAV4A3D9"/>
<keyword evidence="2" id="KW-1185">Reference proteome</keyword>
<comment type="caution">
    <text evidence="1">The sequence shown here is derived from an EMBL/GenBank/DDBJ whole genome shotgun (WGS) entry which is preliminary data.</text>
</comment>
<dbReference type="Proteomes" id="UP000735302">
    <property type="component" value="Unassembled WGS sequence"/>
</dbReference>